<dbReference type="Ensembl" id="ENSZLMT00000017767.1">
    <property type="protein sequence ID" value="ENSZLMP00000017282.1"/>
    <property type="gene ID" value="ENSZLMG00000012003.1"/>
</dbReference>
<evidence type="ECO:0000256" key="1">
    <source>
        <dbReference type="ARBA" id="ARBA00023157"/>
    </source>
</evidence>
<dbReference type="Pfam" id="PF00014">
    <property type="entry name" value="Kunitz_BPTI"/>
    <property type="match status" value="1"/>
</dbReference>
<dbReference type="GO" id="GO:0005615">
    <property type="term" value="C:extracellular space"/>
    <property type="evidence" value="ECO:0007669"/>
    <property type="project" value="TreeGrafter"/>
</dbReference>
<dbReference type="PROSITE" id="PS00280">
    <property type="entry name" value="BPTI_KUNITZ_1"/>
    <property type="match status" value="1"/>
</dbReference>
<dbReference type="PRINTS" id="PR00759">
    <property type="entry name" value="BASICPTASE"/>
</dbReference>
<dbReference type="GO" id="GO:0004867">
    <property type="term" value="F:serine-type endopeptidase inhibitor activity"/>
    <property type="evidence" value="ECO:0007669"/>
    <property type="project" value="InterPro"/>
</dbReference>
<feature type="domain" description="BPTI/Kunitz inhibitor" evidence="3">
    <location>
        <begin position="54"/>
        <end position="89"/>
    </location>
</feature>
<reference evidence="4" key="1">
    <citation type="submission" date="2025-08" db="UniProtKB">
        <authorList>
            <consortium name="Ensembl"/>
        </authorList>
    </citation>
    <scope>IDENTIFICATION</scope>
</reference>
<keyword evidence="1" id="KW-1015">Disulfide bond</keyword>
<organism evidence="4 5">
    <name type="scientific">Zosterops lateralis melanops</name>
    <dbReference type="NCBI Taxonomy" id="1220523"/>
    <lineage>
        <taxon>Eukaryota</taxon>
        <taxon>Metazoa</taxon>
        <taxon>Chordata</taxon>
        <taxon>Craniata</taxon>
        <taxon>Vertebrata</taxon>
        <taxon>Euteleostomi</taxon>
        <taxon>Archelosauria</taxon>
        <taxon>Archosauria</taxon>
        <taxon>Dinosauria</taxon>
        <taxon>Saurischia</taxon>
        <taxon>Theropoda</taxon>
        <taxon>Coelurosauria</taxon>
        <taxon>Aves</taxon>
        <taxon>Neognathae</taxon>
        <taxon>Neoaves</taxon>
        <taxon>Telluraves</taxon>
        <taxon>Australaves</taxon>
        <taxon>Passeriformes</taxon>
        <taxon>Sylvioidea</taxon>
        <taxon>Zosteropidae</taxon>
        <taxon>Zosterops</taxon>
    </lineage>
</organism>
<dbReference type="CDD" id="cd22630">
    <property type="entry name" value="Kunitz_collagen_alpha6_VI"/>
    <property type="match status" value="1"/>
</dbReference>
<dbReference type="InterPro" id="IPR050098">
    <property type="entry name" value="TFPI/VKTCI-like"/>
</dbReference>
<dbReference type="SMART" id="SM00131">
    <property type="entry name" value="KU"/>
    <property type="match status" value="1"/>
</dbReference>
<dbReference type="PANTHER" id="PTHR10083:SF375">
    <property type="entry name" value="BPTI_KUNITZ INHIBITOR DOMAIN-CONTAINING PROTEIN"/>
    <property type="match status" value="1"/>
</dbReference>
<protein>
    <recommendedName>
        <fullName evidence="3">BPTI/Kunitz inhibitor domain-containing protein</fullName>
    </recommendedName>
</protein>
<keyword evidence="2" id="KW-1133">Transmembrane helix</keyword>
<dbReference type="Proteomes" id="UP000694401">
    <property type="component" value="Unassembled WGS sequence"/>
</dbReference>
<name>A0A8D2PPD4_ZOSLA</name>
<dbReference type="InterPro" id="IPR002223">
    <property type="entry name" value="Kunitz_BPTI"/>
</dbReference>
<dbReference type="AlphaFoldDB" id="A0A8D2PPD4"/>
<dbReference type="FunFam" id="4.10.410.10:FF:000020">
    <property type="entry name" value="Collagen, type VI, alpha 3"/>
    <property type="match status" value="1"/>
</dbReference>
<keyword evidence="2" id="KW-0472">Membrane</keyword>
<dbReference type="PROSITE" id="PS50279">
    <property type="entry name" value="BPTI_KUNITZ_2"/>
    <property type="match status" value="1"/>
</dbReference>
<keyword evidence="2" id="KW-0812">Transmembrane</keyword>
<dbReference type="SUPFAM" id="SSF57362">
    <property type="entry name" value="BPTI-like"/>
    <property type="match status" value="1"/>
</dbReference>
<evidence type="ECO:0000259" key="3">
    <source>
        <dbReference type="PROSITE" id="PS50279"/>
    </source>
</evidence>
<accession>A0A8D2PPD4</accession>
<dbReference type="Gene3D" id="4.10.410.10">
    <property type="entry name" value="Pancreatic trypsin inhibitor Kunitz domain"/>
    <property type="match status" value="1"/>
</dbReference>
<evidence type="ECO:0000313" key="5">
    <source>
        <dbReference type="Proteomes" id="UP000694401"/>
    </source>
</evidence>
<sequence>NMQPSSRICLLRHVLCAHPLLEIFAFQLIRRRLCNFKSLICIVIFLYFSNYILKWYYDKEQKMCGQFWYGGCGGNKNRFETQEECEFLCIESS</sequence>
<feature type="transmembrane region" description="Helical" evidence="2">
    <location>
        <begin position="35"/>
        <end position="53"/>
    </location>
</feature>
<keyword evidence="5" id="KW-1185">Reference proteome</keyword>
<reference evidence="4" key="2">
    <citation type="submission" date="2025-09" db="UniProtKB">
        <authorList>
            <consortium name="Ensembl"/>
        </authorList>
    </citation>
    <scope>IDENTIFICATION</scope>
</reference>
<dbReference type="InterPro" id="IPR020901">
    <property type="entry name" value="Prtase_inh_Kunz-CS"/>
</dbReference>
<dbReference type="PANTHER" id="PTHR10083">
    <property type="entry name" value="KUNITZ-TYPE PROTEASE INHIBITOR-RELATED"/>
    <property type="match status" value="1"/>
</dbReference>
<evidence type="ECO:0000256" key="2">
    <source>
        <dbReference type="SAM" id="Phobius"/>
    </source>
</evidence>
<proteinExistence type="predicted"/>
<dbReference type="InterPro" id="IPR036880">
    <property type="entry name" value="Kunitz_BPTI_sf"/>
</dbReference>
<evidence type="ECO:0000313" key="4">
    <source>
        <dbReference type="Ensembl" id="ENSZLMP00000017282.1"/>
    </source>
</evidence>